<gene>
    <name evidence="2" type="ORF">ENR64_06615</name>
</gene>
<protein>
    <recommendedName>
        <fullName evidence="1">PA14 domain-containing protein</fullName>
    </recommendedName>
</protein>
<name>A0A7C3KDM5_9CYAN</name>
<dbReference type="PROSITE" id="PS51820">
    <property type="entry name" value="PA14"/>
    <property type="match status" value="1"/>
</dbReference>
<comment type="caution">
    <text evidence="2">The sequence shown here is derived from an EMBL/GenBank/DDBJ whole genome shotgun (WGS) entry which is preliminary data.</text>
</comment>
<dbReference type="EMBL" id="DSRU01000078">
    <property type="protein sequence ID" value="HFM97431.1"/>
    <property type="molecule type" value="Genomic_DNA"/>
</dbReference>
<dbReference type="Pfam" id="PF07691">
    <property type="entry name" value="PA14"/>
    <property type="match status" value="1"/>
</dbReference>
<accession>A0A7C3KDM5</accession>
<dbReference type="SUPFAM" id="SSF56988">
    <property type="entry name" value="Anthrax protective antigen"/>
    <property type="match status" value="1"/>
</dbReference>
<dbReference type="AlphaFoldDB" id="A0A7C3KDM5"/>
<evidence type="ECO:0000313" key="2">
    <source>
        <dbReference type="EMBL" id="HFM97431.1"/>
    </source>
</evidence>
<sequence length="613" mass="65541">MVFSGTPNQSAGGNGLYAEYYDDKKFKSLKFTRLDETINFNWGRRAPIANMGRDTFSVRWTGQIQPLHSENYTFNLKADDGARLWVDGELVIDRRRNNRARSQRGTIQLEAGKKYDIKLEYFENRGKAVAQLEWSSRSQTRQIVPTSQLFNSYQSVTPAPVSPTPGSIPVPTGTSAIPTAPTNNLDISAATLFGNGGQDYAYATDLSVDSKFAFVGGSFPSYNPGGQAYNLLGGGTGALIRYNTATNQVVSTTRLPGAVEDLEVNPVTGQIAIAGDFGVALLSADASQIIWSNTSFTDATRVATSGNGQVAVMRDRAGAPDQILLYNALGQVVQQWDTGLTTRHFNDVAVTDQNGGIVIATGYDQKTADLQVAFGQAWDLNGKQIWKNYDFSSLAVENANLMADTRGERVAIGRDGQLYLAGSINGGTGASIFSRDPLNIAQSAAAQTVTTDSYNTPTNVGSIVMTWFGRYDALTGGLVKGQSLLARQSSGQGNTVRVNSITADEMGQVYLGGEAAGSIANRNLQQIKGQTVAPYAPYDGYLAIISADFSQRYAWTPVSKAKVNAVSVRNGVAVSVATTTAQQITYNAVQSSYGGAEDGYLFVVGGQDIVVSI</sequence>
<dbReference type="InterPro" id="IPR037524">
    <property type="entry name" value="PA14/GLEYA"/>
</dbReference>
<dbReference type="SUPFAM" id="SSF101898">
    <property type="entry name" value="NHL repeat"/>
    <property type="match status" value="1"/>
</dbReference>
<dbReference type="InterPro" id="IPR011658">
    <property type="entry name" value="PA14_dom"/>
</dbReference>
<organism evidence="2">
    <name type="scientific">Oscillatoriales cyanobacterium SpSt-418</name>
    <dbReference type="NCBI Taxonomy" id="2282169"/>
    <lineage>
        <taxon>Bacteria</taxon>
        <taxon>Bacillati</taxon>
        <taxon>Cyanobacteriota</taxon>
        <taxon>Cyanophyceae</taxon>
        <taxon>Oscillatoriophycideae</taxon>
        <taxon>Oscillatoriales</taxon>
    </lineage>
</organism>
<dbReference type="Gene3D" id="3.90.182.10">
    <property type="entry name" value="Toxin - Anthrax Protective Antigen,domain 1"/>
    <property type="match status" value="1"/>
</dbReference>
<feature type="domain" description="PA14" evidence="1">
    <location>
        <begin position="11"/>
        <end position="148"/>
    </location>
</feature>
<dbReference type="SMART" id="SM00758">
    <property type="entry name" value="PA14"/>
    <property type="match status" value="1"/>
</dbReference>
<reference evidence="2" key="1">
    <citation type="journal article" date="2020" name="mSystems">
        <title>Genome- and Community-Level Interaction Insights into Carbon Utilization and Element Cycling Functions of Hydrothermarchaeota in Hydrothermal Sediment.</title>
        <authorList>
            <person name="Zhou Z."/>
            <person name="Liu Y."/>
            <person name="Xu W."/>
            <person name="Pan J."/>
            <person name="Luo Z.H."/>
            <person name="Li M."/>
        </authorList>
    </citation>
    <scope>NUCLEOTIDE SEQUENCE [LARGE SCALE GENOMIC DNA]</scope>
    <source>
        <strain evidence="2">SpSt-418</strain>
    </source>
</reference>
<proteinExistence type="predicted"/>
<evidence type="ECO:0000259" key="1">
    <source>
        <dbReference type="PROSITE" id="PS51820"/>
    </source>
</evidence>